<gene>
    <name evidence="1" type="ORF">KQP761_LOCUS26425</name>
</gene>
<name>A0A816D3Z6_9BILA</name>
<dbReference type="EMBL" id="CAJNOW010014344">
    <property type="protein sequence ID" value="CAF1632147.1"/>
    <property type="molecule type" value="Genomic_DNA"/>
</dbReference>
<feature type="non-terminal residue" evidence="1">
    <location>
        <position position="1"/>
    </location>
</feature>
<organism evidence="1 2">
    <name type="scientific">Rotaria magnacalcarata</name>
    <dbReference type="NCBI Taxonomy" id="392030"/>
    <lineage>
        <taxon>Eukaryota</taxon>
        <taxon>Metazoa</taxon>
        <taxon>Spiralia</taxon>
        <taxon>Gnathifera</taxon>
        <taxon>Rotifera</taxon>
        <taxon>Eurotatoria</taxon>
        <taxon>Bdelloidea</taxon>
        <taxon>Philodinida</taxon>
        <taxon>Philodinidae</taxon>
        <taxon>Rotaria</taxon>
    </lineage>
</organism>
<proteinExistence type="predicted"/>
<accession>A0A816D3Z6</accession>
<reference evidence="1" key="1">
    <citation type="submission" date="2021-02" db="EMBL/GenBank/DDBJ databases">
        <authorList>
            <person name="Nowell W R."/>
        </authorList>
    </citation>
    <scope>NUCLEOTIDE SEQUENCE</scope>
</reference>
<protein>
    <submittedName>
        <fullName evidence="1">Uncharacterized protein</fullName>
    </submittedName>
</protein>
<evidence type="ECO:0000313" key="2">
    <source>
        <dbReference type="Proteomes" id="UP000663834"/>
    </source>
</evidence>
<dbReference type="Proteomes" id="UP000663834">
    <property type="component" value="Unassembled WGS sequence"/>
</dbReference>
<evidence type="ECO:0000313" key="1">
    <source>
        <dbReference type="EMBL" id="CAF1632147.1"/>
    </source>
</evidence>
<dbReference type="AlphaFoldDB" id="A0A816D3Z6"/>
<sequence length="83" mass="8718">STDSCSNLSWFYNCNIELYHQCGAGSLGYVAPNVIPYCMDSSAVIGTTISQRSGIVTLAADDNFSAAFQSNAWRTLATAAGAV</sequence>
<comment type="caution">
    <text evidence="1">The sequence shown here is derived from an EMBL/GenBank/DDBJ whole genome shotgun (WGS) entry which is preliminary data.</text>
</comment>